<dbReference type="AlphaFoldDB" id="A0A1H5YCD5"/>
<accession>A0A1H5YCD5</accession>
<dbReference type="RefSeq" id="WP_103880467.1">
    <property type="nucleotide sequence ID" value="NZ_FNVG01000009.1"/>
</dbReference>
<organism evidence="1 2">
    <name type="scientific">Vibrio hangzhouensis</name>
    <dbReference type="NCBI Taxonomy" id="462991"/>
    <lineage>
        <taxon>Bacteria</taxon>
        <taxon>Pseudomonadati</taxon>
        <taxon>Pseudomonadota</taxon>
        <taxon>Gammaproteobacteria</taxon>
        <taxon>Vibrionales</taxon>
        <taxon>Vibrionaceae</taxon>
        <taxon>Vibrio</taxon>
    </lineage>
</organism>
<proteinExistence type="predicted"/>
<sequence length="76" mass="8318">MDVTYTPSQSIVDLPITDPIHAPCPDMAGCGEFDATKTQRSLQRVAELRKQVAAALPKKSQTLVPARFRQACYGRA</sequence>
<keyword evidence="2" id="KW-1185">Reference proteome</keyword>
<evidence type="ECO:0000313" key="2">
    <source>
        <dbReference type="Proteomes" id="UP000236721"/>
    </source>
</evidence>
<evidence type="ECO:0000313" key="1">
    <source>
        <dbReference type="EMBL" id="SEG21769.1"/>
    </source>
</evidence>
<dbReference type="Proteomes" id="UP000236721">
    <property type="component" value="Unassembled WGS sequence"/>
</dbReference>
<protein>
    <submittedName>
        <fullName evidence="1">Uncharacterized protein</fullName>
    </submittedName>
</protein>
<name>A0A1H5YCD5_9VIBR</name>
<reference evidence="2" key="1">
    <citation type="submission" date="2016-10" db="EMBL/GenBank/DDBJ databases">
        <authorList>
            <person name="Varghese N."/>
            <person name="Submissions S."/>
        </authorList>
    </citation>
    <scope>NUCLEOTIDE SEQUENCE [LARGE SCALE GENOMIC DNA]</scope>
    <source>
        <strain evidence="2">CGMCC 1.7062</strain>
    </source>
</reference>
<dbReference type="OrthoDB" id="5829657at2"/>
<gene>
    <name evidence="1" type="ORF">SAMN04488244_10918</name>
</gene>
<dbReference type="EMBL" id="FNVG01000009">
    <property type="protein sequence ID" value="SEG21769.1"/>
    <property type="molecule type" value="Genomic_DNA"/>
</dbReference>